<dbReference type="Proteomes" id="UP000035503">
    <property type="component" value="Chromosome"/>
</dbReference>
<feature type="domain" description="Core" evidence="3">
    <location>
        <begin position="4"/>
        <end position="103"/>
    </location>
</feature>
<dbReference type="GO" id="GO:1990229">
    <property type="term" value="C:iron-sulfur cluster assembly complex"/>
    <property type="evidence" value="ECO:0007669"/>
    <property type="project" value="UniProtKB-ARBA"/>
</dbReference>
<accession>A0A0G3I1U6</accession>
<dbReference type="PANTHER" id="PTHR43011:SF1">
    <property type="entry name" value="IRON-SULFUR CLUSTER ASSEMBLY 2 HOMOLOG, MITOCHONDRIAL"/>
    <property type="match status" value="1"/>
</dbReference>
<dbReference type="InterPro" id="IPR035903">
    <property type="entry name" value="HesB-like_dom_sf"/>
</dbReference>
<protein>
    <submittedName>
        <fullName evidence="4">Iron-sulfur cluster assembly accessory protein</fullName>
    </submittedName>
</protein>
<keyword evidence="1" id="KW-0479">Metal-binding</keyword>
<dbReference type="Gene3D" id="2.60.300.12">
    <property type="entry name" value="HesB-like domain"/>
    <property type="match status" value="1"/>
</dbReference>
<name>A0A0G3I1U6_LIBAF</name>
<dbReference type="PROSITE" id="PS01152">
    <property type="entry name" value="HESB"/>
    <property type="match status" value="1"/>
</dbReference>
<dbReference type="PANTHER" id="PTHR43011">
    <property type="entry name" value="IRON-SULFUR CLUSTER ASSEMBLY 2 HOMOLOG, MITOCHONDRIAL"/>
    <property type="match status" value="1"/>
</dbReference>
<dbReference type="GO" id="GO:0005506">
    <property type="term" value="F:iron ion binding"/>
    <property type="evidence" value="ECO:0007669"/>
    <property type="project" value="TreeGrafter"/>
</dbReference>
<evidence type="ECO:0000259" key="3">
    <source>
        <dbReference type="Pfam" id="PF01521"/>
    </source>
</evidence>
<keyword evidence="5" id="KW-1185">Reference proteome</keyword>
<sequence>MPMIKITDAAAMQIKHILESNSDKKALRIAINGGGCSGFSYKFDLESERYDDDVVFEKDGAQIFIDKKSLPYLINSEVDFVDNFLSKSFQIRNPNAKSNCGCGTSFSI</sequence>
<dbReference type="InterPro" id="IPR016092">
    <property type="entry name" value="ATAP"/>
</dbReference>
<dbReference type="SUPFAM" id="SSF89360">
    <property type="entry name" value="HesB-like domain"/>
    <property type="match status" value="1"/>
</dbReference>
<dbReference type="FunFam" id="2.60.300.12:FF:000006">
    <property type="entry name" value="Iron-sulfur cluster assembly 2 mitochondrial"/>
    <property type="match status" value="1"/>
</dbReference>
<dbReference type="GO" id="GO:0051539">
    <property type="term" value="F:4 iron, 4 sulfur cluster binding"/>
    <property type="evidence" value="ECO:0007669"/>
    <property type="project" value="TreeGrafter"/>
</dbReference>
<proteinExistence type="predicted"/>
<dbReference type="PATRIC" id="fig|1277257.4.peg.241"/>
<evidence type="ECO:0000256" key="1">
    <source>
        <dbReference type="ARBA" id="ARBA00022723"/>
    </source>
</evidence>
<dbReference type="KEGG" id="lau:G293_01100"/>
<organism evidence="4 5">
    <name type="scientific">Candidatus Liberibacter africanus PTSAPSY</name>
    <dbReference type="NCBI Taxonomy" id="1277257"/>
    <lineage>
        <taxon>Bacteria</taxon>
        <taxon>Pseudomonadati</taxon>
        <taxon>Pseudomonadota</taxon>
        <taxon>Alphaproteobacteria</taxon>
        <taxon>Hyphomicrobiales</taxon>
        <taxon>Rhizobiaceae</taxon>
        <taxon>Liberibacter</taxon>
    </lineage>
</organism>
<dbReference type="InterPro" id="IPR000361">
    <property type="entry name" value="ATAP_core_dom"/>
</dbReference>
<dbReference type="NCBIfam" id="NF010147">
    <property type="entry name" value="PRK13623.1"/>
    <property type="match status" value="1"/>
</dbReference>
<dbReference type="Pfam" id="PF01521">
    <property type="entry name" value="Fe-S_biosyn"/>
    <property type="match status" value="1"/>
</dbReference>
<dbReference type="GO" id="GO:0051537">
    <property type="term" value="F:2 iron, 2 sulfur cluster binding"/>
    <property type="evidence" value="ECO:0007669"/>
    <property type="project" value="TreeGrafter"/>
</dbReference>
<keyword evidence="2" id="KW-0408">Iron</keyword>
<dbReference type="NCBIfam" id="TIGR00049">
    <property type="entry name" value="iron-sulfur cluster assembly accessory protein"/>
    <property type="match status" value="1"/>
</dbReference>
<dbReference type="InterPro" id="IPR017870">
    <property type="entry name" value="FeS_cluster_insertion_CS"/>
</dbReference>
<evidence type="ECO:0000256" key="2">
    <source>
        <dbReference type="ARBA" id="ARBA00023004"/>
    </source>
</evidence>
<gene>
    <name evidence="4" type="ORF">G293_01100</name>
</gene>
<evidence type="ECO:0000313" key="5">
    <source>
        <dbReference type="Proteomes" id="UP000035503"/>
    </source>
</evidence>
<dbReference type="AlphaFoldDB" id="A0A0G3I1U6"/>
<evidence type="ECO:0000313" key="4">
    <source>
        <dbReference type="EMBL" id="AKK19856.1"/>
    </source>
</evidence>
<reference evidence="4 5" key="1">
    <citation type="journal article" date="2015" name="Genome Announc.">
        <title>Complete Genome Sequence of 'Candidatus Liberibacter africanus,' a Bacterium Associated with Citrus Huanglongbing.</title>
        <authorList>
            <person name="Lin H."/>
            <person name="Pietersen G."/>
            <person name="Han C."/>
            <person name="Read D.A."/>
            <person name="Lou B."/>
            <person name="Gupta G."/>
            <person name="Civerolo E.L."/>
        </authorList>
    </citation>
    <scope>NUCLEOTIDE SEQUENCE [LARGE SCALE GENOMIC DNA]</scope>
    <source>
        <strain evidence="4 5">PTSAPSY</strain>
    </source>
</reference>
<dbReference type="EMBL" id="CP004021">
    <property type="protein sequence ID" value="AKK19856.1"/>
    <property type="molecule type" value="Genomic_DNA"/>
</dbReference>
<dbReference type="STRING" id="1277257.G293_01100"/>
<dbReference type="GO" id="GO:0016226">
    <property type="term" value="P:iron-sulfur cluster assembly"/>
    <property type="evidence" value="ECO:0007669"/>
    <property type="project" value="InterPro"/>
</dbReference>